<sequence length="81" mass="9220">MTTFWLGRRCVTASSSALFSDLFPQLHAIHFPILCCIARDILCISGVSMAVEHLFSSSKHTHWGQKPAHVVRTWSRPRIRD</sequence>
<evidence type="ECO:0000259" key="1">
    <source>
        <dbReference type="Pfam" id="PF05699"/>
    </source>
</evidence>
<gene>
    <name evidence="2" type="ORF">B0H17DRAFT_945457</name>
</gene>
<accession>A0AAD7D4G8</accession>
<dbReference type="InterPro" id="IPR012337">
    <property type="entry name" value="RNaseH-like_sf"/>
</dbReference>
<organism evidence="2 3">
    <name type="scientific">Mycena rosella</name>
    <name type="common">Pink bonnet</name>
    <name type="synonym">Agaricus rosellus</name>
    <dbReference type="NCBI Taxonomy" id="1033263"/>
    <lineage>
        <taxon>Eukaryota</taxon>
        <taxon>Fungi</taxon>
        <taxon>Dikarya</taxon>
        <taxon>Basidiomycota</taxon>
        <taxon>Agaricomycotina</taxon>
        <taxon>Agaricomycetes</taxon>
        <taxon>Agaricomycetidae</taxon>
        <taxon>Agaricales</taxon>
        <taxon>Marasmiineae</taxon>
        <taxon>Mycenaceae</taxon>
        <taxon>Mycena</taxon>
    </lineage>
</organism>
<dbReference type="SUPFAM" id="SSF53098">
    <property type="entry name" value="Ribonuclease H-like"/>
    <property type="match status" value="1"/>
</dbReference>
<dbReference type="GO" id="GO:0046983">
    <property type="term" value="F:protein dimerization activity"/>
    <property type="evidence" value="ECO:0007669"/>
    <property type="project" value="InterPro"/>
</dbReference>
<dbReference type="AlphaFoldDB" id="A0AAD7D4G8"/>
<dbReference type="EMBL" id="JARKIE010000143">
    <property type="protein sequence ID" value="KAJ7676368.1"/>
    <property type="molecule type" value="Genomic_DNA"/>
</dbReference>
<dbReference type="Proteomes" id="UP001221757">
    <property type="component" value="Unassembled WGS sequence"/>
</dbReference>
<reference evidence="2" key="1">
    <citation type="submission" date="2023-03" db="EMBL/GenBank/DDBJ databases">
        <title>Massive genome expansion in bonnet fungi (Mycena s.s.) driven by repeated elements and novel gene families across ecological guilds.</title>
        <authorList>
            <consortium name="Lawrence Berkeley National Laboratory"/>
            <person name="Harder C.B."/>
            <person name="Miyauchi S."/>
            <person name="Viragh M."/>
            <person name="Kuo A."/>
            <person name="Thoen E."/>
            <person name="Andreopoulos B."/>
            <person name="Lu D."/>
            <person name="Skrede I."/>
            <person name="Drula E."/>
            <person name="Henrissat B."/>
            <person name="Morin E."/>
            <person name="Kohler A."/>
            <person name="Barry K."/>
            <person name="LaButti K."/>
            <person name="Morin E."/>
            <person name="Salamov A."/>
            <person name="Lipzen A."/>
            <person name="Mereny Z."/>
            <person name="Hegedus B."/>
            <person name="Baldrian P."/>
            <person name="Stursova M."/>
            <person name="Weitz H."/>
            <person name="Taylor A."/>
            <person name="Grigoriev I.V."/>
            <person name="Nagy L.G."/>
            <person name="Martin F."/>
            <person name="Kauserud H."/>
        </authorList>
    </citation>
    <scope>NUCLEOTIDE SEQUENCE</scope>
    <source>
        <strain evidence="2">CBHHK067</strain>
    </source>
</reference>
<evidence type="ECO:0000313" key="3">
    <source>
        <dbReference type="Proteomes" id="UP001221757"/>
    </source>
</evidence>
<dbReference type="Pfam" id="PF05699">
    <property type="entry name" value="Dimer_Tnp_hAT"/>
    <property type="match status" value="1"/>
</dbReference>
<comment type="caution">
    <text evidence="2">The sequence shown here is derived from an EMBL/GenBank/DDBJ whole genome shotgun (WGS) entry which is preliminary data.</text>
</comment>
<dbReference type="InterPro" id="IPR008906">
    <property type="entry name" value="HATC_C_dom"/>
</dbReference>
<feature type="domain" description="HAT C-terminal dimerisation" evidence="1">
    <location>
        <begin position="28"/>
        <end position="63"/>
    </location>
</feature>
<evidence type="ECO:0000313" key="2">
    <source>
        <dbReference type="EMBL" id="KAJ7676368.1"/>
    </source>
</evidence>
<protein>
    <recommendedName>
        <fullName evidence="1">HAT C-terminal dimerisation domain-containing protein</fullName>
    </recommendedName>
</protein>
<proteinExistence type="predicted"/>
<name>A0AAD7D4G8_MYCRO</name>
<keyword evidence="3" id="KW-1185">Reference proteome</keyword>